<dbReference type="EMBL" id="VEPZ02001530">
    <property type="protein sequence ID" value="KAE8669342.1"/>
    <property type="molecule type" value="Genomic_DNA"/>
</dbReference>
<evidence type="ECO:0000256" key="1">
    <source>
        <dbReference type="ARBA" id="ARBA00022614"/>
    </source>
</evidence>
<reference evidence="4" key="1">
    <citation type="submission" date="2019-09" db="EMBL/GenBank/DDBJ databases">
        <title>Draft genome information of white flower Hibiscus syriacus.</title>
        <authorList>
            <person name="Kim Y.-M."/>
        </authorList>
    </citation>
    <scope>NUCLEOTIDE SEQUENCE [LARGE SCALE GENOMIC DNA]</scope>
    <source>
        <strain evidence="4">YM2019G1</strain>
    </source>
</reference>
<dbReference type="Gene3D" id="3.80.10.10">
    <property type="entry name" value="Ribonuclease Inhibitor"/>
    <property type="match status" value="3"/>
</dbReference>
<evidence type="ECO:0000313" key="5">
    <source>
        <dbReference type="Proteomes" id="UP000436088"/>
    </source>
</evidence>
<dbReference type="InterPro" id="IPR013210">
    <property type="entry name" value="LRR_N_plant-typ"/>
</dbReference>
<dbReference type="PANTHER" id="PTHR48057:SF7">
    <property type="entry name" value="LEUCINE-RICH REPEAT SERINE_THREONINE-PROTEIN KINASE 1"/>
    <property type="match status" value="1"/>
</dbReference>
<dbReference type="Proteomes" id="UP000436088">
    <property type="component" value="Unassembled WGS sequence"/>
</dbReference>
<dbReference type="InterPro" id="IPR001611">
    <property type="entry name" value="Leu-rich_rpt"/>
</dbReference>
<keyword evidence="1" id="KW-0433">Leucine-rich repeat</keyword>
<dbReference type="Pfam" id="PF08263">
    <property type="entry name" value="LRRNT_2"/>
    <property type="match status" value="1"/>
</dbReference>
<evidence type="ECO:0000259" key="3">
    <source>
        <dbReference type="Pfam" id="PF08263"/>
    </source>
</evidence>
<dbReference type="SUPFAM" id="SSF52058">
    <property type="entry name" value="L domain-like"/>
    <property type="match status" value="1"/>
</dbReference>
<evidence type="ECO:0000256" key="2">
    <source>
        <dbReference type="ARBA" id="ARBA00022737"/>
    </source>
</evidence>
<name>A0A6A2X338_HIBSY</name>
<dbReference type="Pfam" id="PF00560">
    <property type="entry name" value="LRR_1"/>
    <property type="match status" value="1"/>
</dbReference>
<gene>
    <name evidence="4" type="ORF">F3Y22_tig00112249pilonHSYRG00315</name>
</gene>
<sequence length="432" mass="47847">MLMELSKTHMVASTSLFLVYIKVITLSCFSLQGLNLLGLAIASPVIRGNGTDQQALLQFEAKITGDQLRIMEPWNSSFHFCQWRGVTGGRNHQRVTKLELQSLKLSGSLSPFIGNLSFLREPLVKPGSLKPFQQQFKREHPTFLGELVIPEDTWFVHKWIKWKCGTIPYALGQLKNLLQFTFLENSISGIIPVAMFNLSNIEVFDIGYNKIQGRNQISGKITISISNASNLYELQIGGNRLTGNVPSLEKLDKLVILHVGINHLGYGREEGIGNLINLEILWASINQISGPIPFEIGRLQKLKIFSAHSNFLYGAIPSSVGNLTVLIGLNLDGNNLKGNIPSRLGVLDVSQNRLSGLLPNNLGSCTSLVKLLLNDNWFEGPIPASLSSLRGLEALDVYDHNLSCVIPELLVIFGALKYLNLSFNDFEWVIPS</sequence>
<dbReference type="AlphaFoldDB" id="A0A6A2X338"/>
<dbReference type="PANTHER" id="PTHR48057">
    <property type="entry name" value="LEUCINE-RICH REPEAT SERINE/THREONINE-PROTEIN KINASE 1"/>
    <property type="match status" value="1"/>
</dbReference>
<accession>A0A6A2X338</accession>
<keyword evidence="5" id="KW-1185">Reference proteome</keyword>
<organism evidence="4 5">
    <name type="scientific">Hibiscus syriacus</name>
    <name type="common">Rose of Sharon</name>
    <dbReference type="NCBI Taxonomy" id="106335"/>
    <lineage>
        <taxon>Eukaryota</taxon>
        <taxon>Viridiplantae</taxon>
        <taxon>Streptophyta</taxon>
        <taxon>Embryophyta</taxon>
        <taxon>Tracheophyta</taxon>
        <taxon>Spermatophyta</taxon>
        <taxon>Magnoliopsida</taxon>
        <taxon>eudicotyledons</taxon>
        <taxon>Gunneridae</taxon>
        <taxon>Pentapetalae</taxon>
        <taxon>rosids</taxon>
        <taxon>malvids</taxon>
        <taxon>Malvales</taxon>
        <taxon>Malvaceae</taxon>
        <taxon>Malvoideae</taxon>
        <taxon>Hibiscus</taxon>
    </lineage>
</organism>
<feature type="domain" description="Leucine-rich repeat-containing N-terminal plant-type" evidence="3">
    <location>
        <begin position="51"/>
        <end position="87"/>
    </location>
</feature>
<evidence type="ECO:0000313" key="4">
    <source>
        <dbReference type="EMBL" id="KAE8669342.1"/>
    </source>
</evidence>
<dbReference type="InterPro" id="IPR032675">
    <property type="entry name" value="LRR_dom_sf"/>
</dbReference>
<protein>
    <recommendedName>
        <fullName evidence="3">Leucine-rich repeat-containing N-terminal plant-type domain-containing protein</fullName>
    </recommendedName>
</protein>
<dbReference type="InterPro" id="IPR052595">
    <property type="entry name" value="LRRC69/RLP"/>
</dbReference>
<proteinExistence type="predicted"/>
<keyword evidence="2" id="KW-0677">Repeat</keyword>
<comment type="caution">
    <text evidence="4">The sequence shown here is derived from an EMBL/GenBank/DDBJ whole genome shotgun (WGS) entry which is preliminary data.</text>
</comment>